<protein>
    <submittedName>
        <fullName evidence="1">Uncharacterized protein</fullName>
    </submittedName>
</protein>
<dbReference type="EMBL" id="MLAK01000165">
    <property type="protein sequence ID" value="OHT15974.1"/>
    <property type="molecule type" value="Genomic_DNA"/>
</dbReference>
<dbReference type="VEuPathDB" id="TrichDB:TRFO_42167"/>
<name>A0A1J4L201_9EUKA</name>
<dbReference type="Proteomes" id="UP000179807">
    <property type="component" value="Unassembled WGS sequence"/>
</dbReference>
<evidence type="ECO:0000313" key="1">
    <source>
        <dbReference type="EMBL" id="OHT15974.1"/>
    </source>
</evidence>
<reference evidence="1" key="1">
    <citation type="submission" date="2016-10" db="EMBL/GenBank/DDBJ databases">
        <authorList>
            <person name="Benchimol M."/>
            <person name="Almeida L.G."/>
            <person name="Vasconcelos A.T."/>
            <person name="Perreira-Neves A."/>
            <person name="Rosa I.A."/>
            <person name="Tasca T."/>
            <person name="Bogo M.R."/>
            <person name="de Souza W."/>
        </authorList>
    </citation>
    <scope>NUCLEOTIDE SEQUENCE [LARGE SCALE GENOMIC DNA]</scope>
    <source>
        <strain evidence="1">K</strain>
    </source>
</reference>
<sequence length="147" mass="17540">MSVTKFAKNIIEYVGDKINTILVMIDEKVYKTTFGYSVKPLYVKCFGDSIYKIINFSELFEIFHQVPYINITTNRNRIIYKEPMKICIKVAKEEEFEGRLYFPYNIHPIRNQKDKKIYEQILPAVYEKIKEFKENDGEQIIDVESFI</sequence>
<keyword evidence="2" id="KW-1185">Reference proteome</keyword>
<proteinExistence type="predicted"/>
<dbReference type="AlphaFoldDB" id="A0A1J4L201"/>
<accession>A0A1J4L201</accession>
<gene>
    <name evidence="1" type="ORF">TRFO_42167</name>
</gene>
<evidence type="ECO:0000313" key="2">
    <source>
        <dbReference type="Proteomes" id="UP000179807"/>
    </source>
</evidence>
<dbReference type="RefSeq" id="XP_068369110.1">
    <property type="nucleotide sequence ID" value="XM_068514176.1"/>
</dbReference>
<organism evidence="1 2">
    <name type="scientific">Tritrichomonas foetus</name>
    <dbReference type="NCBI Taxonomy" id="1144522"/>
    <lineage>
        <taxon>Eukaryota</taxon>
        <taxon>Metamonada</taxon>
        <taxon>Parabasalia</taxon>
        <taxon>Tritrichomonadida</taxon>
        <taxon>Tritrichomonadidae</taxon>
        <taxon>Tritrichomonas</taxon>
    </lineage>
</organism>
<comment type="caution">
    <text evidence="1">The sequence shown here is derived from an EMBL/GenBank/DDBJ whole genome shotgun (WGS) entry which is preliminary data.</text>
</comment>
<dbReference type="GeneID" id="94848880"/>